<gene>
    <name evidence="19" type="ORF">CAC42_759</name>
</gene>
<feature type="compositionally biased region" description="Polar residues" evidence="16">
    <location>
        <begin position="386"/>
        <end position="397"/>
    </location>
</feature>
<dbReference type="STRING" id="2082308.A0A2K1QKU5"/>
<dbReference type="InParanoid" id="A0A2K1QKU5"/>
<keyword evidence="6 15" id="KW-0136">Cellulose degradation</keyword>
<evidence type="ECO:0000256" key="6">
    <source>
        <dbReference type="ARBA" id="ARBA00023001"/>
    </source>
</evidence>
<keyword evidence="9" id="KW-0503">Monooxygenase</keyword>
<evidence type="ECO:0000313" key="20">
    <source>
        <dbReference type="Proteomes" id="UP000243797"/>
    </source>
</evidence>
<evidence type="ECO:0000256" key="13">
    <source>
        <dbReference type="ARBA" id="ARBA00044502"/>
    </source>
</evidence>
<dbReference type="GO" id="GO:0008810">
    <property type="term" value="F:cellulase activity"/>
    <property type="evidence" value="ECO:0007669"/>
    <property type="project" value="UniProtKB-UniRule"/>
</dbReference>
<evidence type="ECO:0000256" key="8">
    <source>
        <dbReference type="ARBA" id="ARBA00023008"/>
    </source>
</evidence>
<comment type="function">
    <text evidence="15">Lytic polysaccharide monooxygenase (LMPO) that depolymerizes crystalline and amorphous polysaccharides via the oxidation of scissile alpha- or beta-(1-4)-glycosidic bonds, yielding C1 and/or C4 oxidation products. Catalysis by LPMOs requires the reduction of the active-site copper from Cu(II) to Cu(I) by a reducing agent and H(2)O(2) or O(2) as a cosubstrate.</text>
</comment>
<keyword evidence="3 15" id="KW-0964">Secreted</keyword>
<feature type="domain" description="Auxiliary Activity family 9 catalytic" evidence="18">
    <location>
        <begin position="25"/>
        <end position="242"/>
    </location>
</feature>
<dbReference type="GO" id="GO:0046872">
    <property type="term" value="F:metal ion binding"/>
    <property type="evidence" value="ECO:0007669"/>
    <property type="project" value="UniProtKB-KW"/>
</dbReference>
<evidence type="ECO:0000259" key="18">
    <source>
        <dbReference type="Pfam" id="PF03443"/>
    </source>
</evidence>
<comment type="domain">
    <text evidence="15">Has a modular structure: an endo-beta-1,4-glucanase catalytic module at the N-terminus, a linker rich in serines and threonines, and a C-terminal carbohydrate-binding module (CBM).</text>
</comment>
<keyword evidence="11 15" id="KW-0119">Carbohydrate metabolism</keyword>
<feature type="compositionally biased region" description="Polar residues" evidence="16">
    <location>
        <begin position="350"/>
        <end position="363"/>
    </location>
</feature>
<keyword evidence="4" id="KW-0479">Metal-binding</keyword>
<dbReference type="GO" id="GO:0030245">
    <property type="term" value="P:cellulose catabolic process"/>
    <property type="evidence" value="ECO:0007669"/>
    <property type="project" value="UniProtKB-UniRule"/>
</dbReference>
<evidence type="ECO:0000256" key="3">
    <source>
        <dbReference type="ARBA" id="ARBA00022525"/>
    </source>
</evidence>
<keyword evidence="12 15" id="KW-0624">Polysaccharide degradation</keyword>
<organism evidence="19 20">
    <name type="scientific">Sphaceloma murrayae</name>
    <dbReference type="NCBI Taxonomy" id="2082308"/>
    <lineage>
        <taxon>Eukaryota</taxon>
        <taxon>Fungi</taxon>
        <taxon>Dikarya</taxon>
        <taxon>Ascomycota</taxon>
        <taxon>Pezizomycotina</taxon>
        <taxon>Dothideomycetes</taxon>
        <taxon>Dothideomycetidae</taxon>
        <taxon>Myriangiales</taxon>
        <taxon>Elsinoaceae</taxon>
        <taxon>Sphaceloma</taxon>
    </lineage>
</organism>
<feature type="compositionally biased region" description="Low complexity" evidence="16">
    <location>
        <begin position="374"/>
        <end position="385"/>
    </location>
</feature>
<dbReference type="CDD" id="cd21175">
    <property type="entry name" value="LPMO_AA9"/>
    <property type="match status" value="1"/>
</dbReference>
<keyword evidence="10 15" id="KW-1015">Disulfide bond</keyword>
<dbReference type="PANTHER" id="PTHR33353:SF36">
    <property type="entry name" value="ENDO-BETA-1,4-GLUCANASE D"/>
    <property type="match status" value="1"/>
</dbReference>
<evidence type="ECO:0000256" key="17">
    <source>
        <dbReference type="SAM" id="SignalP"/>
    </source>
</evidence>
<accession>A0A2K1QKU5</accession>
<evidence type="ECO:0000256" key="11">
    <source>
        <dbReference type="ARBA" id="ARBA00023277"/>
    </source>
</evidence>
<evidence type="ECO:0000256" key="14">
    <source>
        <dbReference type="ARBA" id="ARBA00045077"/>
    </source>
</evidence>
<keyword evidence="5 17" id="KW-0732">Signal</keyword>
<reference evidence="19 20" key="1">
    <citation type="submission" date="2017-06" db="EMBL/GenBank/DDBJ databases">
        <title>Draft genome sequence of a variant of Elsinoe murrayae.</title>
        <authorList>
            <person name="Cheng Q."/>
        </authorList>
    </citation>
    <scope>NUCLEOTIDE SEQUENCE [LARGE SCALE GENOMIC DNA]</scope>
    <source>
        <strain evidence="19 20">CQ-2017a</strain>
    </source>
</reference>
<comment type="similarity">
    <text evidence="13">Belongs to the polysaccharide monooxygenase AA9 family.</text>
</comment>
<evidence type="ECO:0000256" key="1">
    <source>
        <dbReference type="ARBA" id="ARBA00001973"/>
    </source>
</evidence>
<dbReference type="EMBL" id="NKHZ01000070">
    <property type="protein sequence ID" value="PNS15500.1"/>
    <property type="molecule type" value="Genomic_DNA"/>
</dbReference>
<comment type="subcellular location">
    <subcellularLocation>
        <location evidence="2 15">Secreted</location>
    </subcellularLocation>
</comment>
<dbReference type="GO" id="GO:0030248">
    <property type="term" value="F:cellulose binding"/>
    <property type="evidence" value="ECO:0007669"/>
    <property type="project" value="UniProtKB-UniRule"/>
</dbReference>
<evidence type="ECO:0000256" key="12">
    <source>
        <dbReference type="ARBA" id="ARBA00023326"/>
    </source>
</evidence>
<keyword evidence="20" id="KW-1185">Reference proteome</keyword>
<comment type="catalytic activity">
    <reaction evidence="14 15">
        <text>[(1-&gt;4)-beta-D-glucosyl]n+m + reduced acceptor + O2 = 4-dehydro-beta-D-glucosyl-[(1-&gt;4)-beta-D-glucosyl]n-1 + [(1-&gt;4)-beta-D-glucosyl]m + acceptor + H2O.</text>
        <dbReference type="EC" id="1.14.99.56"/>
    </reaction>
</comment>
<feature type="region of interest" description="Disordered" evidence="16">
    <location>
        <begin position="269"/>
        <end position="412"/>
    </location>
</feature>
<dbReference type="InterPro" id="IPR049892">
    <property type="entry name" value="AA9"/>
</dbReference>
<feature type="signal peptide" evidence="17">
    <location>
        <begin position="1"/>
        <end position="24"/>
    </location>
</feature>
<evidence type="ECO:0000256" key="5">
    <source>
        <dbReference type="ARBA" id="ARBA00022729"/>
    </source>
</evidence>
<proteinExistence type="inferred from homology"/>
<keyword evidence="8" id="KW-0186">Copper</keyword>
<evidence type="ECO:0000256" key="7">
    <source>
        <dbReference type="ARBA" id="ARBA00023002"/>
    </source>
</evidence>
<keyword evidence="7" id="KW-0560">Oxidoreductase</keyword>
<evidence type="ECO:0000256" key="10">
    <source>
        <dbReference type="ARBA" id="ARBA00023157"/>
    </source>
</evidence>
<evidence type="ECO:0000313" key="19">
    <source>
        <dbReference type="EMBL" id="PNS15500.1"/>
    </source>
</evidence>
<comment type="caution">
    <text evidence="19">The sequence shown here is derived from an EMBL/GenBank/DDBJ whole genome shotgun (WGS) entry which is preliminary data.</text>
</comment>
<dbReference type="Pfam" id="PF03443">
    <property type="entry name" value="AA9"/>
    <property type="match status" value="1"/>
</dbReference>
<evidence type="ECO:0000256" key="9">
    <source>
        <dbReference type="ARBA" id="ARBA00023033"/>
    </source>
</evidence>
<dbReference type="PANTHER" id="PTHR33353">
    <property type="entry name" value="PUTATIVE (AFU_ORTHOLOGUE AFUA_1G12560)-RELATED"/>
    <property type="match status" value="1"/>
</dbReference>
<dbReference type="Gene3D" id="2.70.50.70">
    <property type="match status" value="1"/>
</dbReference>
<dbReference type="GO" id="GO:0005576">
    <property type="term" value="C:extracellular region"/>
    <property type="evidence" value="ECO:0007669"/>
    <property type="project" value="UniProtKB-SubCell"/>
</dbReference>
<feature type="chain" id="PRO_5014325214" description="AA9 family lytic polysaccharide monooxygenase" evidence="17">
    <location>
        <begin position="25"/>
        <end position="454"/>
    </location>
</feature>
<evidence type="ECO:0000256" key="15">
    <source>
        <dbReference type="RuleBase" id="RU368122"/>
    </source>
</evidence>
<dbReference type="Proteomes" id="UP000243797">
    <property type="component" value="Unassembled WGS sequence"/>
</dbReference>
<name>A0A2K1QKU5_9PEZI</name>
<dbReference type="InterPro" id="IPR005103">
    <property type="entry name" value="AA9_LPMO"/>
</dbReference>
<sequence length="454" mass="48295">MLSSSSSVTLGVLASLSLAPFVSAHGFVHEIVVNGQHYKGYDILTQWWQPQDRPVVAGWSIPNNQNNGYVSDYQSPNMICHIDATPGQTSVKANAGDQVTLHWTEWPRLHPGPVLTYLANCNGDCKTVDKTKLKFTKIDEDGLHSAKPMHWATDTLIDNNNTWVMKLPSDVAAGNYVLRHEIIALQGAVNQNGAQMYPSCINFEISGPGPKTYDQGTSPMTFYDAESPSIKIQVFYDVTKNYTIPGPPLGAGAGGNAASALSSSAVETLIPTTAPPPPSTPEPSILSFATRLPSSSPSLVAVTTSGSGTTFVPPKTLPGATELPIPTTASSSSPPPPPTPSSLEPPVSSRTSAAVPTSLQPTPSAKPEESSVIEPTLEPTPTSSTICTETRTATVTRSAVPPTGTGNTGRASRRYQRMYRRVKACIDRGETPDNCLRAMIARIQKAQSKQKAGF</sequence>
<dbReference type="AlphaFoldDB" id="A0A2K1QKU5"/>
<dbReference type="OrthoDB" id="4849160at2759"/>
<dbReference type="GO" id="GO:0004497">
    <property type="term" value="F:monooxygenase activity"/>
    <property type="evidence" value="ECO:0007669"/>
    <property type="project" value="UniProtKB-KW"/>
</dbReference>
<evidence type="ECO:0000256" key="4">
    <source>
        <dbReference type="ARBA" id="ARBA00022723"/>
    </source>
</evidence>
<protein>
    <recommendedName>
        <fullName evidence="15">AA9 family lytic polysaccharide monooxygenase</fullName>
        <ecNumber evidence="15">1.14.99.56</ecNumber>
    </recommendedName>
    <alternativeName>
        <fullName evidence="15">Endo-beta-1,4-glucanase</fullName>
    </alternativeName>
    <alternativeName>
        <fullName evidence="15">Glycosyl hydrolase 61 family protein</fullName>
    </alternativeName>
</protein>
<evidence type="ECO:0000256" key="2">
    <source>
        <dbReference type="ARBA" id="ARBA00004613"/>
    </source>
</evidence>
<feature type="compositionally biased region" description="Polar residues" evidence="16">
    <location>
        <begin position="292"/>
        <end position="310"/>
    </location>
</feature>
<dbReference type="EC" id="1.14.99.56" evidence="15"/>
<comment type="cofactor">
    <cofactor evidence="1">
        <name>Cu(2+)</name>
        <dbReference type="ChEBI" id="CHEBI:29036"/>
    </cofactor>
</comment>
<evidence type="ECO:0000256" key="16">
    <source>
        <dbReference type="SAM" id="MobiDB-lite"/>
    </source>
</evidence>